<evidence type="ECO:0008006" key="5">
    <source>
        <dbReference type="Google" id="ProtNLM"/>
    </source>
</evidence>
<dbReference type="GO" id="GO:0016151">
    <property type="term" value="F:nickel cation binding"/>
    <property type="evidence" value="ECO:0007669"/>
    <property type="project" value="InterPro"/>
</dbReference>
<dbReference type="InterPro" id="IPR002669">
    <property type="entry name" value="UreD"/>
</dbReference>
<dbReference type="OrthoDB" id="5550464at2759"/>
<evidence type="ECO:0000313" key="4">
    <source>
        <dbReference type="Proteomes" id="UP001150538"/>
    </source>
</evidence>
<dbReference type="Pfam" id="PF01774">
    <property type="entry name" value="UreD"/>
    <property type="match status" value="1"/>
</dbReference>
<dbReference type="AlphaFoldDB" id="A0A9W7ZYC9"/>
<accession>A0A9W7ZYC9</accession>
<protein>
    <recommendedName>
        <fullName evidence="5">Urease accessory protein D</fullName>
    </recommendedName>
</protein>
<gene>
    <name evidence="3" type="ORF">H4219_003607</name>
</gene>
<dbReference type="HAMAP" id="MF_01384">
    <property type="entry name" value="UreD"/>
    <property type="match status" value="1"/>
</dbReference>
<dbReference type="PANTHER" id="PTHR33643">
    <property type="entry name" value="UREASE ACCESSORY PROTEIN D"/>
    <property type="match status" value="1"/>
</dbReference>
<keyword evidence="2" id="KW-0143">Chaperone</keyword>
<proteinExistence type="inferred from homology"/>
<evidence type="ECO:0000313" key="3">
    <source>
        <dbReference type="EMBL" id="KAJ1916737.1"/>
    </source>
</evidence>
<keyword evidence="4" id="KW-1185">Reference proteome</keyword>
<name>A0A9W7ZYC9_9FUNG</name>
<dbReference type="Proteomes" id="UP001150538">
    <property type="component" value="Unassembled WGS sequence"/>
</dbReference>
<comment type="similarity">
    <text evidence="1">Belongs to the UreD family.</text>
</comment>
<evidence type="ECO:0000256" key="1">
    <source>
        <dbReference type="ARBA" id="ARBA00007177"/>
    </source>
</evidence>
<evidence type="ECO:0000256" key="2">
    <source>
        <dbReference type="ARBA" id="ARBA00023186"/>
    </source>
</evidence>
<reference evidence="3" key="1">
    <citation type="submission" date="2022-07" db="EMBL/GenBank/DDBJ databases">
        <title>Phylogenomic reconstructions and comparative analyses of Kickxellomycotina fungi.</title>
        <authorList>
            <person name="Reynolds N.K."/>
            <person name="Stajich J.E."/>
            <person name="Barry K."/>
            <person name="Grigoriev I.V."/>
            <person name="Crous P."/>
            <person name="Smith M.E."/>
        </authorList>
    </citation>
    <scope>NUCLEOTIDE SEQUENCE</scope>
    <source>
        <strain evidence="3">NBRC 100468</strain>
    </source>
</reference>
<dbReference type="EMBL" id="JANBPU010000093">
    <property type="protein sequence ID" value="KAJ1916737.1"/>
    <property type="molecule type" value="Genomic_DNA"/>
</dbReference>
<sequence length="353" mass="39312">MAQPGEGVLECRQIGGRIRQVCNFAYPLRLINPHFSPLQSTYPARLDEDSQQQELADSDNKVNQKFTYYPSGNFMLTYGGGLVHGDHIRLSVKVGYKVALLMLTQGTTKVFPKRNGRQPSTLISNTTNLNPNQTYQTIVCSVAPSALLCILPDPVTCFQKAHYHQRQSVHLEDPDTSSLILLDWFTSGRMSRGEHWDFDVYSSMNVVTTASKSGSETKDTKESRSLIVRDALLLDSKNMLSFKTQLSSYNVIGYLLVLGPGVAVVADVFRNIHEVQKIRPFNPALKTHVGHDPNSDDAKVTWSVSEVSESGVVGIAVRFTGPSADLLKRWLKKHLSPLRSIIGDSAFDVFYYN</sequence>
<comment type="caution">
    <text evidence="3">The sequence shown here is derived from an EMBL/GenBank/DDBJ whole genome shotgun (WGS) entry which is preliminary data.</text>
</comment>
<organism evidence="3 4">
    <name type="scientific">Mycoemilia scoparia</name>
    <dbReference type="NCBI Taxonomy" id="417184"/>
    <lineage>
        <taxon>Eukaryota</taxon>
        <taxon>Fungi</taxon>
        <taxon>Fungi incertae sedis</taxon>
        <taxon>Zoopagomycota</taxon>
        <taxon>Kickxellomycotina</taxon>
        <taxon>Kickxellomycetes</taxon>
        <taxon>Kickxellales</taxon>
        <taxon>Kickxellaceae</taxon>
        <taxon>Mycoemilia</taxon>
    </lineage>
</organism>
<dbReference type="PANTHER" id="PTHR33643:SF1">
    <property type="entry name" value="UREASE ACCESSORY PROTEIN D"/>
    <property type="match status" value="1"/>
</dbReference>